<organism evidence="3 4">
    <name type="scientific">Bombilactobacillus mellis</name>
    <dbReference type="NCBI Taxonomy" id="1218508"/>
    <lineage>
        <taxon>Bacteria</taxon>
        <taxon>Bacillati</taxon>
        <taxon>Bacillota</taxon>
        <taxon>Bacilli</taxon>
        <taxon>Lactobacillales</taxon>
        <taxon>Lactobacillaceae</taxon>
        <taxon>Bombilactobacillus</taxon>
    </lineage>
</organism>
<dbReference type="EMBL" id="JXBZ01000008">
    <property type="protein sequence ID" value="KJY48493.1"/>
    <property type="molecule type" value="Genomic_DNA"/>
</dbReference>
<dbReference type="STRING" id="1218508.JG29_08920"/>
<dbReference type="RefSeq" id="WP_045922764.1">
    <property type="nucleotide sequence ID" value="NZ_JBHTHW010000008.1"/>
</dbReference>
<name>A0A0F4KR22_9LACO</name>
<gene>
    <name evidence="3" type="ORF">JG29_08920</name>
</gene>
<sequence>MKKYYLGLTIAFVIAIIIAMIGLINNGFRSVGSNSNEGPFVVWGNPKSRPVKTLRTAAPFQDILINAETANIYIKVGGKYQVRFQSNQKAKLKVTNQQLEVKQSDSSEPASIINIIHNGYSKTKRMGDLFITVPDANTLKNIKITNGDGKINLQNLNLKSLKIDNDDQNINLTKVKVAEHAHINSDDSVVNISNSQLKNLYLAADDGKFLVRNSQFSNLDLEAEEIRIKMNNTSLIGNNRVTGDEVKLDLQNVSEPLNYTINEDTEVYYKGKHYDGYHDHNLQGANLLYVNCDDSTVMIN</sequence>
<protein>
    <recommendedName>
        <fullName evidence="2">DUF4097 domain-containing protein</fullName>
    </recommendedName>
</protein>
<keyword evidence="1" id="KW-1133">Transmembrane helix</keyword>
<reference evidence="3 4" key="1">
    <citation type="submission" date="2014-12" db="EMBL/GenBank/DDBJ databases">
        <title>Comparative genomics of the lactic acid bacteria isolated from the honey bee gut.</title>
        <authorList>
            <person name="Ellegaard K.M."/>
            <person name="Tamarit D."/>
            <person name="Javelind E."/>
            <person name="Olofsson T."/>
            <person name="Andersson S.G."/>
            <person name="Vasquez A."/>
        </authorList>
    </citation>
    <scope>NUCLEOTIDE SEQUENCE [LARGE SCALE GENOMIC DNA]</scope>
    <source>
        <strain evidence="3 4">Hon2</strain>
    </source>
</reference>
<evidence type="ECO:0000256" key="1">
    <source>
        <dbReference type="SAM" id="Phobius"/>
    </source>
</evidence>
<dbReference type="PATRIC" id="fig|1218508.4.peg.870"/>
<feature type="transmembrane region" description="Helical" evidence="1">
    <location>
        <begin position="6"/>
        <end position="24"/>
    </location>
</feature>
<keyword evidence="1" id="KW-0472">Membrane</keyword>
<accession>A0A0F4KR22</accession>
<evidence type="ECO:0000259" key="2">
    <source>
        <dbReference type="Pfam" id="PF13349"/>
    </source>
</evidence>
<dbReference type="Proteomes" id="UP000033695">
    <property type="component" value="Unassembled WGS sequence"/>
</dbReference>
<comment type="caution">
    <text evidence="3">The sequence shown here is derived from an EMBL/GenBank/DDBJ whole genome shotgun (WGS) entry which is preliminary data.</text>
</comment>
<feature type="domain" description="DUF4097" evidence="2">
    <location>
        <begin position="61"/>
        <end position="244"/>
    </location>
</feature>
<keyword evidence="4" id="KW-1185">Reference proteome</keyword>
<dbReference type="AlphaFoldDB" id="A0A0F4KR22"/>
<dbReference type="InterPro" id="IPR025164">
    <property type="entry name" value="Toastrack_DUF4097"/>
</dbReference>
<evidence type="ECO:0000313" key="3">
    <source>
        <dbReference type="EMBL" id="KJY48493.1"/>
    </source>
</evidence>
<dbReference type="HOGENOM" id="CLU_926838_0_0_9"/>
<proteinExistence type="predicted"/>
<dbReference type="OrthoDB" id="2293406at2"/>
<evidence type="ECO:0000313" key="4">
    <source>
        <dbReference type="Proteomes" id="UP000033695"/>
    </source>
</evidence>
<keyword evidence="1" id="KW-0812">Transmembrane</keyword>
<dbReference type="Pfam" id="PF13349">
    <property type="entry name" value="DUF4097"/>
    <property type="match status" value="1"/>
</dbReference>